<feature type="domain" description="3-oxo-5-alpha-steroid 4-dehydrogenase C-terminal" evidence="7">
    <location>
        <begin position="116"/>
        <end position="262"/>
    </location>
</feature>
<reference evidence="8" key="1">
    <citation type="submission" date="2023-07" db="EMBL/GenBank/DDBJ databases">
        <authorList>
            <consortium name="AG Swart"/>
            <person name="Singh M."/>
            <person name="Singh A."/>
            <person name="Seah K."/>
            <person name="Emmerich C."/>
        </authorList>
    </citation>
    <scope>NUCLEOTIDE SEQUENCE</scope>
    <source>
        <strain evidence="8">DP1</strain>
    </source>
</reference>
<keyword evidence="2 6" id="KW-0812">Transmembrane</keyword>
<evidence type="ECO:0000313" key="8">
    <source>
        <dbReference type="EMBL" id="CAI2374573.1"/>
    </source>
</evidence>
<feature type="transmembrane region" description="Helical" evidence="6">
    <location>
        <begin position="149"/>
        <end position="168"/>
    </location>
</feature>
<feature type="transmembrane region" description="Helical" evidence="6">
    <location>
        <begin position="52"/>
        <end position="74"/>
    </location>
</feature>
<dbReference type="AlphaFoldDB" id="A0AAD2CZH9"/>
<evidence type="ECO:0000259" key="7">
    <source>
        <dbReference type="Pfam" id="PF02544"/>
    </source>
</evidence>
<keyword evidence="3 6" id="KW-1133">Transmembrane helix</keyword>
<evidence type="ECO:0000256" key="5">
    <source>
        <dbReference type="SAM" id="MobiDB-lite"/>
    </source>
</evidence>
<comment type="subcellular location">
    <subcellularLocation>
        <location evidence="1">Membrane</location>
        <topology evidence="1">Multi-pass membrane protein</topology>
    </subcellularLocation>
</comment>
<evidence type="ECO:0000256" key="3">
    <source>
        <dbReference type="ARBA" id="ARBA00022989"/>
    </source>
</evidence>
<dbReference type="Gene3D" id="1.20.120.1630">
    <property type="match status" value="1"/>
</dbReference>
<feature type="compositionally biased region" description="Basic and acidic residues" evidence="5">
    <location>
        <begin position="34"/>
        <end position="46"/>
    </location>
</feature>
<feature type="transmembrane region" description="Helical" evidence="6">
    <location>
        <begin position="221"/>
        <end position="237"/>
    </location>
</feature>
<feature type="compositionally biased region" description="Basic residues" evidence="5">
    <location>
        <begin position="22"/>
        <end position="33"/>
    </location>
</feature>
<dbReference type="GO" id="GO:0006629">
    <property type="term" value="P:lipid metabolic process"/>
    <property type="evidence" value="ECO:0007669"/>
    <property type="project" value="InterPro"/>
</dbReference>
<dbReference type="PROSITE" id="PS50244">
    <property type="entry name" value="S5A_REDUCTASE"/>
    <property type="match status" value="1"/>
</dbReference>
<dbReference type="Pfam" id="PF02544">
    <property type="entry name" value="Steroid_dh"/>
    <property type="match status" value="1"/>
</dbReference>
<dbReference type="PANTHER" id="PTHR32251">
    <property type="entry name" value="3-OXO-5-ALPHA-STEROID 4-DEHYDROGENASE"/>
    <property type="match status" value="1"/>
</dbReference>
<evidence type="ECO:0000313" key="9">
    <source>
        <dbReference type="Proteomes" id="UP001295684"/>
    </source>
</evidence>
<dbReference type="GO" id="GO:0016627">
    <property type="term" value="F:oxidoreductase activity, acting on the CH-CH group of donors"/>
    <property type="evidence" value="ECO:0007669"/>
    <property type="project" value="InterPro"/>
</dbReference>
<feature type="transmembrane region" description="Helical" evidence="6">
    <location>
        <begin position="267"/>
        <end position="286"/>
    </location>
</feature>
<name>A0AAD2CZH9_EUPCR</name>
<evidence type="ECO:0000256" key="4">
    <source>
        <dbReference type="ARBA" id="ARBA00023136"/>
    </source>
</evidence>
<keyword evidence="4 6" id="KW-0472">Membrane</keyword>
<protein>
    <recommendedName>
        <fullName evidence="7">3-oxo-5-alpha-steroid 4-dehydrogenase C-terminal domain-containing protein</fullName>
    </recommendedName>
</protein>
<dbReference type="PANTHER" id="PTHR32251:SF33">
    <property type="entry name" value="STEROID 5-ALPHA REDUCTASE C-TERMINAL DOMAIN-CONTAINING PROTEIN"/>
    <property type="match status" value="1"/>
</dbReference>
<gene>
    <name evidence="8" type="ORF">ECRASSUSDP1_LOCUS15928</name>
</gene>
<feature type="region of interest" description="Disordered" evidence="5">
    <location>
        <begin position="1"/>
        <end position="47"/>
    </location>
</feature>
<sequence length="307" mass="35744">MAKGKEKKHQKQKSQDKDVGKKNKRKHQEKKNKQRFDKQEDVKPEKSQGTGLFTVSGCLLFVLWTSPIINAYLIYEYGNILINALIWTTMYTLYCVISLISHAAFPSAMNDRVNIIVAILIIFCNYLYLYPGYQIITRQVEQESHKERLAASLIMFVFGIFLTLTSNCQKYFTLQAIKAQNPHKKFLIKEGMFKWTRNPNYLGEILTFFSFCNLYSNWDSWILYSILLFSSMYPMMLKKDESLKTKEGAEEYLKSSGFLLPKFTTCWLVLFMTYINIIMFLLCLNLSGGVEKMAKNAIYMIKTCGIM</sequence>
<dbReference type="EMBL" id="CAMPGE010015991">
    <property type="protein sequence ID" value="CAI2374573.1"/>
    <property type="molecule type" value="Genomic_DNA"/>
</dbReference>
<feature type="transmembrane region" description="Helical" evidence="6">
    <location>
        <begin position="80"/>
        <end position="100"/>
    </location>
</feature>
<organism evidence="8 9">
    <name type="scientific">Euplotes crassus</name>
    <dbReference type="NCBI Taxonomy" id="5936"/>
    <lineage>
        <taxon>Eukaryota</taxon>
        <taxon>Sar</taxon>
        <taxon>Alveolata</taxon>
        <taxon>Ciliophora</taxon>
        <taxon>Intramacronucleata</taxon>
        <taxon>Spirotrichea</taxon>
        <taxon>Hypotrichia</taxon>
        <taxon>Euplotida</taxon>
        <taxon>Euplotidae</taxon>
        <taxon>Moneuplotes</taxon>
    </lineage>
</organism>
<evidence type="ECO:0000256" key="2">
    <source>
        <dbReference type="ARBA" id="ARBA00022692"/>
    </source>
</evidence>
<dbReference type="Proteomes" id="UP001295684">
    <property type="component" value="Unassembled WGS sequence"/>
</dbReference>
<feature type="compositionally biased region" description="Basic residues" evidence="5">
    <location>
        <begin position="1"/>
        <end position="12"/>
    </location>
</feature>
<keyword evidence="9" id="KW-1185">Reference proteome</keyword>
<comment type="caution">
    <text evidence="8">The sequence shown here is derived from an EMBL/GenBank/DDBJ whole genome shotgun (WGS) entry which is preliminary data.</text>
</comment>
<dbReference type="InterPro" id="IPR001104">
    <property type="entry name" value="3-oxo-5_a-steroid_4-DH_C"/>
</dbReference>
<evidence type="ECO:0000256" key="6">
    <source>
        <dbReference type="SAM" id="Phobius"/>
    </source>
</evidence>
<evidence type="ECO:0000256" key="1">
    <source>
        <dbReference type="ARBA" id="ARBA00004141"/>
    </source>
</evidence>
<dbReference type="GO" id="GO:0016020">
    <property type="term" value="C:membrane"/>
    <property type="evidence" value="ECO:0007669"/>
    <property type="project" value="UniProtKB-SubCell"/>
</dbReference>
<dbReference type="InterPro" id="IPR010721">
    <property type="entry name" value="UstE-like"/>
</dbReference>
<proteinExistence type="predicted"/>
<accession>A0AAD2CZH9</accession>
<feature type="transmembrane region" description="Helical" evidence="6">
    <location>
        <begin position="112"/>
        <end position="129"/>
    </location>
</feature>